<evidence type="ECO:0000256" key="1">
    <source>
        <dbReference type="SAM" id="Phobius"/>
    </source>
</evidence>
<organism evidence="2">
    <name type="scientific">marine sediment metagenome</name>
    <dbReference type="NCBI Taxonomy" id="412755"/>
    <lineage>
        <taxon>unclassified sequences</taxon>
        <taxon>metagenomes</taxon>
        <taxon>ecological metagenomes</taxon>
    </lineage>
</organism>
<accession>A0A0F9Q5N9</accession>
<protein>
    <submittedName>
        <fullName evidence="2">Uncharacterized protein</fullName>
    </submittedName>
</protein>
<keyword evidence="1" id="KW-0812">Transmembrane</keyword>
<keyword evidence="1" id="KW-0472">Membrane</keyword>
<dbReference type="AlphaFoldDB" id="A0A0F9Q5N9"/>
<comment type="caution">
    <text evidence="2">The sequence shown here is derived from an EMBL/GenBank/DDBJ whole genome shotgun (WGS) entry which is preliminary data.</text>
</comment>
<keyword evidence="1" id="KW-1133">Transmembrane helix</keyword>
<dbReference type="EMBL" id="LAZR01004441">
    <property type="protein sequence ID" value="KKN08556.1"/>
    <property type="molecule type" value="Genomic_DNA"/>
</dbReference>
<sequence length="231" mass="24582">MNKQGKTNWLGIFVVIAVLLVGWFWLTGGVTMPDAFAPGKGKIVNGFWNEATQECWPDSSTPIDQPFSAQFDETFYQCCFNQNKQQVDCNDPGTLLGPFAIYQGQAGLFYIAHGIKVRNTGNIVLSQAWVDSAVWSPSHAELTTAYSGIVGAINGKGPLCLTTGCDEVAWSTGLIDLQVIGGAPGSPIVYTLSLMTKASATGLPDATQTIPATITVEKEQIGFSVVVNLGA</sequence>
<gene>
    <name evidence="2" type="ORF">LCGC14_1055560</name>
</gene>
<evidence type="ECO:0000313" key="2">
    <source>
        <dbReference type="EMBL" id="KKN08556.1"/>
    </source>
</evidence>
<reference evidence="2" key="1">
    <citation type="journal article" date="2015" name="Nature">
        <title>Complex archaea that bridge the gap between prokaryotes and eukaryotes.</title>
        <authorList>
            <person name="Spang A."/>
            <person name="Saw J.H."/>
            <person name="Jorgensen S.L."/>
            <person name="Zaremba-Niedzwiedzka K."/>
            <person name="Martijn J."/>
            <person name="Lind A.E."/>
            <person name="van Eijk R."/>
            <person name="Schleper C."/>
            <person name="Guy L."/>
            <person name="Ettema T.J."/>
        </authorList>
    </citation>
    <scope>NUCLEOTIDE SEQUENCE</scope>
</reference>
<proteinExistence type="predicted"/>
<name>A0A0F9Q5N9_9ZZZZ</name>
<feature type="transmembrane region" description="Helical" evidence="1">
    <location>
        <begin position="7"/>
        <end position="26"/>
    </location>
</feature>